<sequence length="1537" mass="163573">MGLISVPDAHASVNLNGLTPVGVTTVDRQSSWESLFMGAPIADDDASDGFGVRVKAFSADGLSEAVLPVLNDGLAATQDNDPVQSVSFSGDGYFGLTLPGRTDVEKINTYSRKDDSSGNEAARQLFTLWGSNEHEMLDPVFTNGLASGWEYIAQVDTAGAFNGGLHGSSVAAAGGGALGTYCHLLWVVEAKPTPTLFAEVDVIAVDKGYPEFSWDKIPLNMHIGASYTVWERDENGDPILDGNGNPRTDMVHGLTAAETAEVAARYDFITLTGGSWTGEYFDEVAGAEEVYSQAAQDIKALNPDAKVLFYWPPDGLKPHYAETLNLEGPAEKFVQVNENYKYLAVANPAVRDWWTDIAGRTITQYNCDGVFIDGYSSHTPGHPASSPYLSIAENEVLNNLRFTMWEEARAKMGPVGMQILNPIHGGWENDAGTGGGWDHLMATDGAMIDNFIRADMDTLDDSHFIDNIVTLSTAAKEGKVMILKAWPEFNWIASPYSEMTVSEKNQLLYERREFPMACFLIGAGKYSYLCYSWGWSRDSGSLNSWGSGDDAGSMMPIPEYEKSLGAPLGDYERYGLVFTREFEHAFVYVDIKNRESHIEWAEDYTNLIVMSSAFINSEYAGSLSEALPGASGFSKIDGPAWLQVAADGSLSGTPAGSDQGMNYLNVSYSDGQSTTGTVRILVLNRPPVADAGADQNVTLMDQGLWTPEKLQQCTAWYDAADTATITASGGRVSQWDDKSSNGYHMTQEAEASQPINQPGESVSFSGGGYYLNNANALANAIDYNNTTVIMMLNANAASGCLLGNAYGGAEVGVAARFPVHFGIGTLFGSSVGIGPTIGSDEITSMFNNPLEEKGLVNVFADEKLTEDNEVGIGLPTYTSFSLGAARAASGYSCDAYLREVIIAPGLSTLDRQMVEGYLAHKWEMSANLPAEHPFKAVAPGGFMVSANLSGVGNDPDGDAVSAVWSKESGPGEVSFVDPFDFNTTATFYVPGTYTLRLVVSDDYGATDSDTVTVTVEWDGQFPPVADPQSVNVEKNTFVDITLTGSDWEGSNLIYSVESNPTNGALTGTAPDLTYTPDTNYTGPDSFTFTVNDGVTNSASATVSISVYLQEPPVADPQSVNVEKNTFVDIILTGSDPEGSNLTYSVTDTLTHGVLTGTAPDLTYTPDTDYTGPDSFTFTVNDGETNSEPATVSIWVYAQPAGTLYEEDFSVDPGYVGNNATAIGAVGSANAYFTFGDYNGTPEIGVTTGTGVLHFDSNTTGSSARSRGLSVFIDTSAATAGIYTVLFEVSNWVAGTGTAGFKVHEGSGLNAGYIELDNADNNDAGSTPNFGGTAASTLLGSTWGAGAKGTGISSNGTVSFDVELTEAGESGDWMALAWVQVRSTDTAMAPKFDVDNVWVGQGAPPMDGSSYSAWSVSYNLTGDDALESSDVEPDGLDNLAEYALGGNPTNADADAVAPVAYVVTVLGTNWFYLVHNRRTDDQSLRYTLGTKTNLTGVSWDTNDVHVVGESVESDGFKTVTNRTEAATAAKFIKLEVSK</sequence>
<protein>
    <recommendedName>
        <fullName evidence="2">PKD domain-containing protein</fullName>
    </recommendedName>
</protein>
<dbReference type="Proteomes" id="UP000346198">
    <property type="component" value="Unassembled WGS sequence"/>
</dbReference>
<dbReference type="Pfam" id="PF17963">
    <property type="entry name" value="Big_9"/>
    <property type="match status" value="2"/>
</dbReference>
<dbReference type="Gene3D" id="2.60.40.2810">
    <property type="match status" value="1"/>
</dbReference>
<dbReference type="CDD" id="cd00146">
    <property type="entry name" value="PKD"/>
    <property type="match status" value="1"/>
</dbReference>
<dbReference type="InterPro" id="IPR013783">
    <property type="entry name" value="Ig-like_fold"/>
</dbReference>
<dbReference type="PROSITE" id="PS50093">
    <property type="entry name" value="PKD"/>
    <property type="match status" value="1"/>
</dbReference>
<accession>A0A6C2UEM7</accession>
<dbReference type="InterPro" id="IPR017853">
    <property type="entry name" value="GH"/>
</dbReference>
<dbReference type="EMBL" id="CAAHFH010000001">
    <property type="protein sequence ID" value="VGO18369.1"/>
    <property type="molecule type" value="Genomic_DNA"/>
</dbReference>
<evidence type="ECO:0000256" key="1">
    <source>
        <dbReference type="SAM" id="MobiDB-lite"/>
    </source>
</evidence>
<dbReference type="Gene3D" id="2.60.40.10">
    <property type="entry name" value="Immunoglobulins"/>
    <property type="match status" value="1"/>
</dbReference>
<proteinExistence type="predicted"/>
<dbReference type="InterPro" id="IPR029455">
    <property type="entry name" value="GHL15"/>
</dbReference>
<evidence type="ECO:0000313" key="4">
    <source>
        <dbReference type="Proteomes" id="UP000346198"/>
    </source>
</evidence>
<name>A0A6C2UEM7_9BACT</name>
<dbReference type="Pfam" id="PF14885">
    <property type="entry name" value="GHL15"/>
    <property type="match status" value="1"/>
</dbReference>
<dbReference type="SUPFAM" id="SSF51445">
    <property type="entry name" value="(Trans)glycosidases"/>
    <property type="match status" value="1"/>
</dbReference>
<gene>
    <name evidence="3" type="ORF">SCARR_00421</name>
</gene>
<dbReference type="InterPro" id="IPR000601">
    <property type="entry name" value="PKD_dom"/>
</dbReference>
<dbReference type="SUPFAM" id="SSF49299">
    <property type="entry name" value="PKD domain"/>
    <property type="match status" value="1"/>
</dbReference>
<reference evidence="3 4" key="1">
    <citation type="submission" date="2019-04" db="EMBL/GenBank/DDBJ databases">
        <authorList>
            <person name="Van Vliet M D."/>
        </authorList>
    </citation>
    <scope>NUCLEOTIDE SEQUENCE [LARGE SCALE GENOMIC DNA]</scope>
    <source>
        <strain evidence="3 4">F21</strain>
    </source>
</reference>
<dbReference type="Gene3D" id="2.60.40.3440">
    <property type="match status" value="1"/>
</dbReference>
<feature type="region of interest" description="Disordered" evidence="1">
    <location>
        <begin position="728"/>
        <end position="758"/>
    </location>
</feature>
<feature type="compositionally biased region" description="Polar residues" evidence="1">
    <location>
        <begin position="740"/>
        <end position="758"/>
    </location>
</feature>
<dbReference type="Pfam" id="PF22352">
    <property type="entry name" value="K319L-like_PKD"/>
    <property type="match status" value="1"/>
</dbReference>
<dbReference type="InterPro" id="IPR035986">
    <property type="entry name" value="PKD_dom_sf"/>
</dbReference>
<evidence type="ECO:0000313" key="3">
    <source>
        <dbReference type="EMBL" id="VGO18369.1"/>
    </source>
</evidence>
<organism evidence="3 4">
    <name type="scientific">Pontiella sulfatireligans</name>
    <dbReference type="NCBI Taxonomy" id="2750658"/>
    <lineage>
        <taxon>Bacteria</taxon>
        <taxon>Pseudomonadati</taxon>
        <taxon>Kiritimatiellota</taxon>
        <taxon>Kiritimatiellia</taxon>
        <taxon>Kiritimatiellales</taxon>
        <taxon>Pontiellaceae</taxon>
        <taxon>Pontiella</taxon>
    </lineage>
</organism>
<feature type="domain" description="PKD" evidence="2">
    <location>
        <begin position="957"/>
        <end position="1016"/>
    </location>
</feature>
<keyword evidence="4" id="KW-1185">Reference proteome</keyword>
<evidence type="ECO:0000259" key="2">
    <source>
        <dbReference type="PROSITE" id="PS50093"/>
    </source>
</evidence>